<feature type="transmembrane region" description="Helical" evidence="2">
    <location>
        <begin position="109"/>
        <end position="133"/>
    </location>
</feature>
<feature type="compositionally biased region" description="Polar residues" evidence="1">
    <location>
        <begin position="161"/>
        <end position="187"/>
    </location>
</feature>
<keyword evidence="2" id="KW-0472">Membrane</keyword>
<comment type="caution">
    <text evidence="3">The sequence shown here is derived from an EMBL/GenBank/DDBJ whole genome shotgun (WGS) entry which is preliminary data.</text>
</comment>
<evidence type="ECO:0000313" key="4">
    <source>
        <dbReference type="Proteomes" id="UP001552299"/>
    </source>
</evidence>
<dbReference type="Proteomes" id="UP001552299">
    <property type="component" value="Unassembled WGS sequence"/>
</dbReference>
<dbReference type="AlphaFoldDB" id="A0ABD0VD00"/>
<keyword evidence="4" id="KW-1185">Reference proteome</keyword>
<gene>
    <name evidence="3" type="ORF">M5K25_006914</name>
</gene>
<proteinExistence type="predicted"/>
<dbReference type="EMBL" id="JANQDX010000006">
    <property type="protein sequence ID" value="KAL0922885.1"/>
    <property type="molecule type" value="Genomic_DNA"/>
</dbReference>
<dbReference type="PANTHER" id="PTHR45727">
    <property type="entry name" value="NPC INTRACELLULAR CHOLESTEROL TRANSPORTER 1"/>
    <property type="match status" value="1"/>
</dbReference>
<feature type="region of interest" description="Disordered" evidence="1">
    <location>
        <begin position="330"/>
        <end position="388"/>
    </location>
</feature>
<evidence type="ECO:0000313" key="3">
    <source>
        <dbReference type="EMBL" id="KAL0922885.1"/>
    </source>
</evidence>
<reference evidence="3 4" key="1">
    <citation type="journal article" date="2024" name="Plant Biotechnol. J.">
        <title>Dendrobium thyrsiflorum genome and its molecular insights into genes involved in important horticultural traits.</title>
        <authorList>
            <person name="Chen B."/>
            <person name="Wang J.Y."/>
            <person name="Zheng P.J."/>
            <person name="Li K.L."/>
            <person name="Liang Y.M."/>
            <person name="Chen X.F."/>
            <person name="Zhang C."/>
            <person name="Zhao X."/>
            <person name="He X."/>
            <person name="Zhang G.Q."/>
            <person name="Liu Z.J."/>
            <person name="Xu Q."/>
        </authorList>
    </citation>
    <scope>NUCLEOTIDE SEQUENCE [LARGE SCALE GENOMIC DNA]</scope>
    <source>
        <strain evidence="3">GZMU011</strain>
    </source>
</reference>
<keyword evidence="2" id="KW-0812">Transmembrane</keyword>
<evidence type="ECO:0000256" key="1">
    <source>
        <dbReference type="SAM" id="MobiDB-lite"/>
    </source>
</evidence>
<evidence type="ECO:0000256" key="2">
    <source>
        <dbReference type="SAM" id="Phobius"/>
    </source>
</evidence>
<dbReference type="PANTHER" id="PTHR45727:SF2">
    <property type="entry name" value="NPC INTRACELLULAR CHOLESTEROL TRANSPORTER 1"/>
    <property type="match status" value="1"/>
</dbReference>
<accession>A0ABD0VD00</accession>
<organism evidence="3 4">
    <name type="scientific">Dendrobium thyrsiflorum</name>
    <name type="common">Pinecone-like raceme dendrobium</name>
    <name type="synonym">Orchid</name>
    <dbReference type="NCBI Taxonomy" id="117978"/>
    <lineage>
        <taxon>Eukaryota</taxon>
        <taxon>Viridiplantae</taxon>
        <taxon>Streptophyta</taxon>
        <taxon>Embryophyta</taxon>
        <taxon>Tracheophyta</taxon>
        <taxon>Spermatophyta</taxon>
        <taxon>Magnoliopsida</taxon>
        <taxon>Liliopsida</taxon>
        <taxon>Asparagales</taxon>
        <taxon>Orchidaceae</taxon>
        <taxon>Epidendroideae</taxon>
        <taxon>Malaxideae</taxon>
        <taxon>Dendrobiinae</taxon>
        <taxon>Dendrobium</taxon>
    </lineage>
</organism>
<name>A0ABD0VD00_DENTH</name>
<keyword evidence="2" id="KW-1133">Transmembrane helix</keyword>
<feature type="region of interest" description="Disordered" evidence="1">
    <location>
        <begin position="157"/>
        <end position="207"/>
    </location>
</feature>
<feature type="compositionally biased region" description="Polar residues" evidence="1">
    <location>
        <begin position="341"/>
        <end position="371"/>
    </location>
</feature>
<sequence length="592" mass="66742">MVFARLKMAGRRGIQYSHFSGGSSDGRKASRKGNYWKILEGMGFESCKQVFKERKWMIQSIQLLIFLLRITSSFPWMITYIASLLWSLVGTSPAIIGILTPPSVICQSVASWIALTCFMSLLWGLFEIFPLTLNLSLTAYYREPLFLPTFRQRQPLPSPVENRSTLPSLAENRSTLPSSAENRSTLPSLAENRYPFSPTPGEGREPDTMLMYFTQKPPEMMGRDLKKIRRSLLLGNLVNPSQFPHLISHSLSHNLSQTPNAPSLMKYSTKNRPKTDFQVLFRPDRPGRSYIVLYDQFKKCDLIIQTIHKAEKPLQSLPSFGREPLFLPTFRQRKPLPSPAENRSTLPSPVENRSTLPSSAENRSTLPSPAQNRYPFSPTPGEGREPDTMLTYFTRKPLEMMGRDLKKMRRSSLLGNLVNPSQFPHLISHSLSHNLSQTPNGPSLMKYSTKASLVPESSFIAKPAASWLDDFLVWLSPKAFGCCRKFVNGRYYPPNDQCPCCQPNEDSCGISEACKDCTTCFHQSDLYEGRPSTAQFKEKLPWFLKASPSANCAKGGSGTYSSSIDFTGFDSGMIQTSSFRHIINLSVDKWTM</sequence>
<feature type="transmembrane region" description="Helical" evidence="2">
    <location>
        <begin position="63"/>
        <end position="89"/>
    </location>
</feature>
<protein>
    <submittedName>
        <fullName evidence="3">Uncharacterized protein</fullName>
    </submittedName>
</protein>